<dbReference type="OrthoDB" id="9794157at2"/>
<dbReference type="InterPro" id="IPR003741">
    <property type="entry name" value="LUD_dom"/>
</dbReference>
<dbReference type="Gene3D" id="3.40.50.10420">
    <property type="entry name" value="NagB/RpiA/CoA transferase-like"/>
    <property type="match status" value="1"/>
</dbReference>
<keyword evidence="3" id="KW-1185">Reference proteome</keyword>
<feature type="domain" description="LUD" evidence="1">
    <location>
        <begin position="96"/>
        <end position="205"/>
    </location>
</feature>
<comment type="caution">
    <text evidence="2">The sequence shown here is derived from an EMBL/GenBank/DDBJ whole genome shotgun (WGS) entry which is preliminary data.</text>
</comment>
<dbReference type="Proteomes" id="UP000283387">
    <property type="component" value="Unassembled WGS sequence"/>
</dbReference>
<name>A0A419W7G8_9BACT</name>
<dbReference type="SUPFAM" id="SSF100950">
    <property type="entry name" value="NagB/RpiA/CoA transferase-like"/>
    <property type="match status" value="1"/>
</dbReference>
<accession>A0A419W7G8</accession>
<sequence>MSSRENILNRLKQGRESRPAVTLEKPDFEAPIYHEPKGSLADWFQENLELVAGKVYRPKNLAEAVEMVASFKKEENWTNIFCTDPLLQKALTGSVDYQQNDEEFLNLQVGITPCEFLVAHLGSVMISAGGASGRRLHVFPETHIVIAHQRQLVKFLDDAMEAIQAKYHGNIPSSITNITGPSRTADIEKTLVMGMHGPKKLIVLLCDEPF</sequence>
<dbReference type="PANTHER" id="PTHR43682">
    <property type="entry name" value="LACTATE UTILIZATION PROTEIN C"/>
    <property type="match status" value="1"/>
</dbReference>
<dbReference type="Pfam" id="PF02589">
    <property type="entry name" value="LUD_dom"/>
    <property type="match status" value="1"/>
</dbReference>
<reference evidence="2 3" key="1">
    <citation type="submission" date="2018-09" db="EMBL/GenBank/DDBJ databases">
        <title>Genomic Encyclopedia of Archaeal and Bacterial Type Strains, Phase II (KMG-II): from individual species to whole genera.</title>
        <authorList>
            <person name="Goeker M."/>
        </authorList>
    </citation>
    <scope>NUCLEOTIDE SEQUENCE [LARGE SCALE GENOMIC DNA]</scope>
    <source>
        <strain evidence="2 3">DSM 27148</strain>
    </source>
</reference>
<protein>
    <submittedName>
        <fullName evidence="2">L-lactate dehydrogenase complex protein LldG</fullName>
    </submittedName>
</protein>
<dbReference type="EMBL" id="RAPN01000001">
    <property type="protein sequence ID" value="RKD91396.1"/>
    <property type="molecule type" value="Genomic_DNA"/>
</dbReference>
<evidence type="ECO:0000313" key="2">
    <source>
        <dbReference type="EMBL" id="RKD91396.1"/>
    </source>
</evidence>
<evidence type="ECO:0000259" key="1">
    <source>
        <dbReference type="Pfam" id="PF02589"/>
    </source>
</evidence>
<proteinExistence type="predicted"/>
<organism evidence="2 3">
    <name type="scientific">Mangrovibacterium diazotrophicum</name>
    <dbReference type="NCBI Taxonomy" id="1261403"/>
    <lineage>
        <taxon>Bacteria</taxon>
        <taxon>Pseudomonadati</taxon>
        <taxon>Bacteroidota</taxon>
        <taxon>Bacteroidia</taxon>
        <taxon>Marinilabiliales</taxon>
        <taxon>Prolixibacteraceae</taxon>
        <taxon>Mangrovibacterium</taxon>
    </lineage>
</organism>
<dbReference type="InterPro" id="IPR037171">
    <property type="entry name" value="NagB/RpiA_transferase-like"/>
</dbReference>
<dbReference type="AlphaFoldDB" id="A0A419W7G8"/>
<dbReference type="InterPro" id="IPR024185">
    <property type="entry name" value="FTHF_cligase-like_sf"/>
</dbReference>
<dbReference type="PANTHER" id="PTHR43682:SF1">
    <property type="entry name" value="LACTATE UTILIZATION PROTEIN C"/>
    <property type="match status" value="1"/>
</dbReference>
<dbReference type="RefSeq" id="WP_120272703.1">
    <property type="nucleotide sequence ID" value="NZ_RAPN01000001.1"/>
</dbReference>
<gene>
    <name evidence="2" type="ORF">BC643_1749</name>
</gene>
<evidence type="ECO:0000313" key="3">
    <source>
        <dbReference type="Proteomes" id="UP000283387"/>
    </source>
</evidence>